<dbReference type="AlphaFoldDB" id="A0A9D2H9J6"/>
<gene>
    <name evidence="2" type="ORF">H9798_08005</name>
</gene>
<protein>
    <submittedName>
        <fullName evidence="2">Uncharacterized protein</fullName>
    </submittedName>
</protein>
<proteinExistence type="predicted"/>
<keyword evidence="1" id="KW-0472">Membrane</keyword>
<evidence type="ECO:0000313" key="2">
    <source>
        <dbReference type="EMBL" id="HJA07063.1"/>
    </source>
</evidence>
<feature type="transmembrane region" description="Helical" evidence="1">
    <location>
        <begin position="12"/>
        <end position="35"/>
    </location>
</feature>
<dbReference type="EMBL" id="DXAK01000043">
    <property type="protein sequence ID" value="HJA07063.1"/>
    <property type="molecule type" value="Genomic_DNA"/>
</dbReference>
<evidence type="ECO:0000256" key="1">
    <source>
        <dbReference type="SAM" id="Phobius"/>
    </source>
</evidence>
<dbReference type="Proteomes" id="UP000824223">
    <property type="component" value="Unassembled WGS sequence"/>
</dbReference>
<name>A0A9D2H9J6_9FIRM</name>
<organism evidence="2 3">
    <name type="scientific">Candidatus Mediterraneibacter pullicola</name>
    <dbReference type="NCBI Taxonomy" id="2838682"/>
    <lineage>
        <taxon>Bacteria</taxon>
        <taxon>Bacillati</taxon>
        <taxon>Bacillota</taxon>
        <taxon>Clostridia</taxon>
        <taxon>Lachnospirales</taxon>
        <taxon>Lachnospiraceae</taxon>
        <taxon>Mediterraneibacter</taxon>
    </lineage>
</organism>
<sequence>MERAYLAMKNSGAGSIAIGIVLIVVGVTAGVLSIVSGANLLRHKREITF</sequence>
<reference evidence="2" key="2">
    <citation type="submission" date="2021-04" db="EMBL/GenBank/DDBJ databases">
        <authorList>
            <person name="Gilroy R."/>
        </authorList>
    </citation>
    <scope>NUCLEOTIDE SEQUENCE</scope>
    <source>
        <strain evidence="2">ChiSjej2B20-11307</strain>
    </source>
</reference>
<reference evidence="2" key="1">
    <citation type="journal article" date="2021" name="PeerJ">
        <title>Extensive microbial diversity within the chicken gut microbiome revealed by metagenomics and culture.</title>
        <authorList>
            <person name="Gilroy R."/>
            <person name="Ravi A."/>
            <person name="Getino M."/>
            <person name="Pursley I."/>
            <person name="Horton D.L."/>
            <person name="Alikhan N.F."/>
            <person name="Baker D."/>
            <person name="Gharbi K."/>
            <person name="Hall N."/>
            <person name="Watson M."/>
            <person name="Adriaenssens E.M."/>
            <person name="Foster-Nyarko E."/>
            <person name="Jarju S."/>
            <person name="Secka A."/>
            <person name="Antonio M."/>
            <person name="Oren A."/>
            <person name="Chaudhuri R.R."/>
            <person name="La Ragione R."/>
            <person name="Hildebrand F."/>
            <person name="Pallen M.J."/>
        </authorList>
    </citation>
    <scope>NUCLEOTIDE SEQUENCE</scope>
    <source>
        <strain evidence="2">ChiSjej2B20-11307</strain>
    </source>
</reference>
<comment type="caution">
    <text evidence="2">The sequence shown here is derived from an EMBL/GenBank/DDBJ whole genome shotgun (WGS) entry which is preliminary data.</text>
</comment>
<keyword evidence="1" id="KW-1133">Transmembrane helix</keyword>
<keyword evidence="1" id="KW-0812">Transmembrane</keyword>
<evidence type="ECO:0000313" key="3">
    <source>
        <dbReference type="Proteomes" id="UP000824223"/>
    </source>
</evidence>
<accession>A0A9D2H9J6</accession>